<accession>A0A7J2U3L5</accession>
<reference evidence="1" key="1">
    <citation type="journal article" date="2020" name="mSystems">
        <title>Genome- and Community-Level Interaction Insights into Carbon Utilization and Element Cycling Functions of Hydrothermarchaeota in Hydrothermal Sediment.</title>
        <authorList>
            <person name="Zhou Z."/>
            <person name="Liu Y."/>
            <person name="Xu W."/>
            <person name="Pan J."/>
            <person name="Luo Z.H."/>
            <person name="Li M."/>
        </authorList>
    </citation>
    <scope>NUCLEOTIDE SEQUENCE [LARGE SCALE GENOMIC DNA]</scope>
    <source>
        <strain evidence="1">SpSt-125</strain>
    </source>
</reference>
<organism evidence="1">
    <name type="scientific">Ignisphaera aggregans</name>
    <dbReference type="NCBI Taxonomy" id="334771"/>
    <lineage>
        <taxon>Archaea</taxon>
        <taxon>Thermoproteota</taxon>
        <taxon>Thermoprotei</taxon>
        <taxon>Desulfurococcales</taxon>
        <taxon>Desulfurococcaceae</taxon>
        <taxon>Ignisphaera</taxon>
    </lineage>
</organism>
<proteinExistence type="predicted"/>
<evidence type="ECO:0000313" key="1">
    <source>
        <dbReference type="EMBL" id="HEM66853.1"/>
    </source>
</evidence>
<comment type="caution">
    <text evidence="1">The sequence shown here is derived from an EMBL/GenBank/DDBJ whole genome shotgun (WGS) entry which is preliminary data.</text>
</comment>
<sequence length="60" mass="7274">MNENFKKVLEVAKVVIDELLECFDIYIEVLKNLRNPEALEKVLKQFIERENLLEVREIRR</sequence>
<gene>
    <name evidence="1" type="ORF">ENO26_04695</name>
</gene>
<protein>
    <submittedName>
        <fullName evidence="1">Uncharacterized protein</fullName>
    </submittedName>
</protein>
<dbReference type="EMBL" id="DSEU01000032">
    <property type="protein sequence ID" value="HEM66853.1"/>
    <property type="molecule type" value="Genomic_DNA"/>
</dbReference>
<name>A0A7J2U3L5_9CREN</name>
<dbReference type="AlphaFoldDB" id="A0A7J2U3L5"/>